<feature type="compositionally biased region" description="Basic and acidic residues" evidence="3">
    <location>
        <begin position="215"/>
        <end position="232"/>
    </location>
</feature>
<comment type="caution">
    <text evidence="5">The sequence shown here is derived from an EMBL/GenBank/DDBJ whole genome shotgun (WGS) entry which is preliminary data.</text>
</comment>
<reference evidence="5 6" key="1">
    <citation type="submission" date="2022-11" db="EMBL/GenBank/DDBJ databases">
        <title>Study of microbial diversity in lake waters.</title>
        <authorList>
            <person name="Zhang J."/>
        </authorList>
    </citation>
    <scope>NUCLEOTIDE SEQUENCE [LARGE SCALE GENOMIC DNA]</scope>
    <source>
        <strain evidence="5 6">DT12</strain>
    </source>
</reference>
<dbReference type="RefSeq" id="WP_267153017.1">
    <property type="nucleotide sequence ID" value="NZ_JAPMLT010000012.1"/>
</dbReference>
<evidence type="ECO:0000313" key="6">
    <source>
        <dbReference type="Proteomes" id="UP001208017"/>
    </source>
</evidence>
<dbReference type="Pfam" id="PF13490">
    <property type="entry name" value="zf-HC2"/>
    <property type="match status" value="1"/>
</dbReference>
<feature type="region of interest" description="Disordered" evidence="3">
    <location>
        <begin position="204"/>
        <end position="249"/>
    </location>
</feature>
<organism evidence="5 6">
    <name type="scientific">Tumebacillus lacus</name>
    <dbReference type="NCBI Taxonomy" id="2995335"/>
    <lineage>
        <taxon>Bacteria</taxon>
        <taxon>Bacillati</taxon>
        <taxon>Bacillota</taxon>
        <taxon>Bacilli</taxon>
        <taxon>Bacillales</taxon>
        <taxon>Alicyclobacillaceae</taxon>
        <taxon>Tumebacillus</taxon>
    </lineage>
</organism>
<proteinExistence type="inferred from homology"/>
<gene>
    <name evidence="5" type="ORF">OS242_17645</name>
</gene>
<sequence length="508" mass="55110">MTHEAYRELIQRAIDEDLSQAEQTVLDTHIETCAECRREYDEYMSLAAGLAKLSKVRPETSFAMQMTPELLRQTVEGAAPAAPKRRVVPLWKRAVPAAAAVVLGVGLSIPMTNGWFDHQEGTGQPDHVALLPEKGQEPTHGPTGQLLPEPPEIKPPPDQESTAALTVELKSTQSEPRLIIREKVETELPMRAVAVAPSDLDQVKEQTGVTVTPEDLAKGKEDAPRPPAEKNGDTSGIASVDEEPLPNDNDHVVVVTVNSTPINVTIEGGRVIVTLAPLSGTQGGTEVAVFELNAPHTSNDTTTVTFTDPEGNVIDESSVPVEQPTAVPRVGDAPSLDILDEAMQSKSQSDPARYSYVTDPVRVVSRHLRELGFAWNAQVSGTQVRDRVAVEQGGVRYVVGLTQPYLQGDGGLWKPAFIARALPVEQPGPQERPVLDYFRGQQEAGVIHSFSELLVLSERVRLGTLVVEAHVEMSGPHGSYESSRSQYRFHLSGDNDGTWKLDGSPDKL</sequence>
<name>A0ABT3X4D6_9BACL</name>
<evidence type="ECO:0000256" key="2">
    <source>
        <dbReference type="ARBA" id="ARBA00024438"/>
    </source>
</evidence>
<protein>
    <recommendedName>
        <fullName evidence="2">Anti-sigma-W factor RsiW</fullName>
    </recommendedName>
</protein>
<dbReference type="Proteomes" id="UP001208017">
    <property type="component" value="Unassembled WGS sequence"/>
</dbReference>
<evidence type="ECO:0000313" key="5">
    <source>
        <dbReference type="EMBL" id="MCX7571771.1"/>
    </source>
</evidence>
<feature type="region of interest" description="Disordered" evidence="3">
    <location>
        <begin position="119"/>
        <end position="162"/>
    </location>
</feature>
<evidence type="ECO:0000256" key="3">
    <source>
        <dbReference type="SAM" id="MobiDB-lite"/>
    </source>
</evidence>
<keyword evidence="6" id="KW-1185">Reference proteome</keyword>
<dbReference type="EMBL" id="JAPMLT010000012">
    <property type="protein sequence ID" value="MCX7571771.1"/>
    <property type="molecule type" value="Genomic_DNA"/>
</dbReference>
<feature type="domain" description="Putative zinc-finger" evidence="4">
    <location>
        <begin position="5"/>
        <end position="37"/>
    </location>
</feature>
<dbReference type="InterPro" id="IPR027383">
    <property type="entry name" value="Znf_put"/>
</dbReference>
<comment type="similarity">
    <text evidence="1">Belongs to the zinc-associated anti-sigma factor (ZAS) superfamily. Anti-sigma-W factor family.</text>
</comment>
<accession>A0ABT3X4D6</accession>
<dbReference type="Gene3D" id="1.10.10.1320">
    <property type="entry name" value="Anti-sigma factor, zinc-finger domain"/>
    <property type="match status" value="1"/>
</dbReference>
<evidence type="ECO:0000256" key="1">
    <source>
        <dbReference type="ARBA" id="ARBA00024353"/>
    </source>
</evidence>
<evidence type="ECO:0000259" key="4">
    <source>
        <dbReference type="Pfam" id="PF13490"/>
    </source>
</evidence>
<dbReference type="InterPro" id="IPR041916">
    <property type="entry name" value="Anti_sigma_zinc_sf"/>
</dbReference>